<dbReference type="InterPro" id="IPR039420">
    <property type="entry name" value="WalR-like"/>
</dbReference>
<dbReference type="InterPro" id="IPR001867">
    <property type="entry name" value="OmpR/PhoB-type_DNA-bd"/>
</dbReference>
<dbReference type="InterPro" id="IPR016032">
    <property type="entry name" value="Sig_transdc_resp-reg_C-effctor"/>
</dbReference>
<feature type="DNA-binding region" description="OmpR/PhoB-type" evidence="3">
    <location>
        <begin position="125"/>
        <end position="223"/>
    </location>
</feature>
<protein>
    <submittedName>
        <fullName evidence="6">Response regulator transcription factor</fullName>
    </submittedName>
</protein>
<dbReference type="Pfam" id="PF00072">
    <property type="entry name" value="Response_reg"/>
    <property type="match status" value="1"/>
</dbReference>
<dbReference type="PANTHER" id="PTHR48111">
    <property type="entry name" value="REGULATOR OF RPOS"/>
    <property type="match status" value="1"/>
</dbReference>
<comment type="caution">
    <text evidence="6">The sequence shown here is derived from an EMBL/GenBank/DDBJ whole genome shotgun (WGS) entry which is preliminary data.</text>
</comment>
<dbReference type="InterPro" id="IPR036388">
    <property type="entry name" value="WH-like_DNA-bd_sf"/>
</dbReference>
<evidence type="ECO:0000256" key="2">
    <source>
        <dbReference type="PROSITE-ProRule" id="PRU00169"/>
    </source>
</evidence>
<evidence type="ECO:0000313" key="6">
    <source>
        <dbReference type="EMBL" id="MFD0986142.1"/>
    </source>
</evidence>
<feature type="domain" description="Response regulatory" evidence="4">
    <location>
        <begin position="2"/>
        <end position="116"/>
    </location>
</feature>
<dbReference type="PROSITE" id="PS50110">
    <property type="entry name" value="RESPONSE_REGULATORY"/>
    <property type="match status" value="1"/>
</dbReference>
<organism evidence="6 7">
    <name type="scientific">Methyloligella solikamskensis</name>
    <dbReference type="NCBI Taxonomy" id="1177756"/>
    <lineage>
        <taxon>Bacteria</taxon>
        <taxon>Pseudomonadati</taxon>
        <taxon>Pseudomonadota</taxon>
        <taxon>Alphaproteobacteria</taxon>
        <taxon>Hyphomicrobiales</taxon>
        <taxon>Hyphomicrobiaceae</taxon>
        <taxon>Methyloligella</taxon>
    </lineage>
</organism>
<proteinExistence type="predicted"/>
<evidence type="ECO:0000313" key="7">
    <source>
        <dbReference type="Proteomes" id="UP001597102"/>
    </source>
</evidence>
<keyword evidence="1 3" id="KW-0238">DNA-binding</keyword>
<gene>
    <name evidence="6" type="ORF">ACFQ2F_03400</name>
</gene>
<dbReference type="CDD" id="cd00383">
    <property type="entry name" value="trans_reg_C"/>
    <property type="match status" value="1"/>
</dbReference>
<dbReference type="Gene3D" id="3.40.50.2300">
    <property type="match status" value="1"/>
</dbReference>
<evidence type="ECO:0000256" key="1">
    <source>
        <dbReference type="ARBA" id="ARBA00023125"/>
    </source>
</evidence>
<keyword evidence="2" id="KW-0597">Phosphoprotein</keyword>
<keyword evidence="7" id="KW-1185">Reference proteome</keyword>
<dbReference type="Pfam" id="PF00486">
    <property type="entry name" value="Trans_reg_C"/>
    <property type="match status" value="1"/>
</dbReference>
<feature type="modified residue" description="4-aspartylphosphate" evidence="2">
    <location>
        <position position="51"/>
    </location>
</feature>
<feature type="domain" description="OmpR/PhoB-type" evidence="5">
    <location>
        <begin position="125"/>
        <end position="223"/>
    </location>
</feature>
<dbReference type="SUPFAM" id="SSF46894">
    <property type="entry name" value="C-terminal effector domain of the bipartite response regulators"/>
    <property type="match status" value="1"/>
</dbReference>
<evidence type="ECO:0000259" key="4">
    <source>
        <dbReference type="PROSITE" id="PS50110"/>
    </source>
</evidence>
<dbReference type="SMART" id="SM00448">
    <property type="entry name" value="REC"/>
    <property type="match status" value="1"/>
</dbReference>
<sequence length="225" mass="24708">MRMLVVEDDEVTASQIVGGLSQAGHSVDVIADGRDGLVLGIQEEYDLIILDRMLPGLDGLSVAKSLRSSQIACPILFLTALSSINDRVQGLDVGGDDYLVKPFAISELLARVNALARRPPMRAEDDVLRAGDLELNTATRSVTRQTSRIDLLPREFALLEVLLRNKGRVVTRTMLLESVWGLRFEPKTSVIETHISRLRAKVDRAPFSPLIRTVRGSGYCVDSGE</sequence>
<dbReference type="SUPFAM" id="SSF52172">
    <property type="entry name" value="CheY-like"/>
    <property type="match status" value="1"/>
</dbReference>
<reference evidence="7" key="1">
    <citation type="journal article" date="2019" name="Int. J. Syst. Evol. Microbiol.">
        <title>The Global Catalogue of Microorganisms (GCM) 10K type strain sequencing project: providing services to taxonomists for standard genome sequencing and annotation.</title>
        <authorList>
            <consortium name="The Broad Institute Genomics Platform"/>
            <consortium name="The Broad Institute Genome Sequencing Center for Infectious Disease"/>
            <person name="Wu L."/>
            <person name="Ma J."/>
        </authorList>
    </citation>
    <scope>NUCLEOTIDE SEQUENCE [LARGE SCALE GENOMIC DNA]</scope>
    <source>
        <strain evidence="7">CCUG 61697</strain>
    </source>
</reference>
<evidence type="ECO:0000256" key="3">
    <source>
        <dbReference type="PROSITE-ProRule" id="PRU01091"/>
    </source>
</evidence>
<accession>A0ABW3J6Z6</accession>
<dbReference type="SMART" id="SM00862">
    <property type="entry name" value="Trans_reg_C"/>
    <property type="match status" value="1"/>
</dbReference>
<dbReference type="EMBL" id="JBHTJO010000001">
    <property type="protein sequence ID" value="MFD0986142.1"/>
    <property type="molecule type" value="Genomic_DNA"/>
</dbReference>
<dbReference type="PROSITE" id="PS51755">
    <property type="entry name" value="OMPR_PHOB"/>
    <property type="match status" value="1"/>
</dbReference>
<evidence type="ECO:0000259" key="5">
    <source>
        <dbReference type="PROSITE" id="PS51755"/>
    </source>
</evidence>
<dbReference type="Proteomes" id="UP001597102">
    <property type="component" value="Unassembled WGS sequence"/>
</dbReference>
<dbReference type="Gene3D" id="1.10.10.10">
    <property type="entry name" value="Winged helix-like DNA-binding domain superfamily/Winged helix DNA-binding domain"/>
    <property type="match status" value="1"/>
</dbReference>
<dbReference type="InterPro" id="IPR001789">
    <property type="entry name" value="Sig_transdc_resp-reg_receiver"/>
</dbReference>
<name>A0ABW3J6Z6_9HYPH</name>
<dbReference type="PANTHER" id="PTHR48111:SF76">
    <property type="entry name" value="TWO-COMPONENT RESPONSE REGULATOR"/>
    <property type="match status" value="1"/>
</dbReference>
<dbReference type="Gene3D" id="6.10.250.690">
    <property type="match status" value="1"/>
</dbReference>
<dbReference type="InterPro" id="IPR011006">
    <property type="entry name" value="CheY-like_superfamily"/>
</dbReference>
<dbReference type="RefSeq" id="WP_379085709.1">
    <property type="nucleotide sequence ID" value="NZ_JBHTJO010000001.1"/>
</dbReference>